<keyword evidence="2" id="KW-0812">Transmembrane</keyword>
<evidence type="ECO:0000256" key="1">
    <source>
        <dbReference type="ARBA" id="ARBA00022729"/>
    </source>
</evidence>
<keyword evidence="1 3" id="KW-0732">Signal</keyword>
<protein>
    <recommendedName>
        <fullName evidence="6">Ionotropic glutamate receptor C-terminal domain-containing protein</fullName>
    </recommendedName>
</protein>
<evidence type="ECO:0008006" key="6">
    <source>
        <dbReference type="Google" id="ProtNLM"/>
    </source>
</evidence>
<feature type="chain" id="PRO_5012919538" description="Ionotropic glutamate receptor C-terminal domain-containing protein" evidence="3">
    <location>
        <begin position="21"/>
        <end position="546"/>
    </location>
</feature>
<evidence type="ECO:0000256" key="2">
    <source>
        <dbReference type="SAM" id="Phobius"/>
    </source>
</evidence>
<gene>
    <name evidence="4" type="ORF">CEUSTIGMA_g11535.t1</name>
</gene>
<organism evidence="4 5">
    <name type="scientific">Chlamydomonas eustigma</name>
    <dbReference type="NCBI Taxonomy" id="1157962"/>
    <lineage>
        <taxon>Eukaryota</taxon>
        <taxon>Viridiplantae</taxon>
        <taxon>Chlorophyta</taxon>
        <taxon>core chlorophytes</taxon>
        <taxon>Chlorophyceae</taxon>
        <taxon>CS clade</taxon>
        <taxon>Chlamydomonadales</taxon>
        <taxon>Chlamydomonadaceae</taxon>
        <taxon>Chlamydomonas</taxon>
    </lineage>
</organism>
<dbReference type="InterPro" id="IPR018313">
    <property type="entry name" value="SBP_3_CS"/>
</dbReference>
<dbReference type="PANTHER" id="PTHR18966">
    <property type="entry name" value="IONOTROPIC GLUTAMATE RECEPTOR"/>
    <property type="match status" value="1"/>
</dbReference>
<dbReference type="SUPFAM" id="SSF53850">
    <property type="entry name" value="Periplasmic binding protein-like II"/>
    <property type="match status" value="1"/>
</dbReference>
<feature type="signal peptide" evidence="3">
    <location>
        <begin position="1"/>
        <end position="20"/>
    </location>
</feature>
<dbReference type="Gene3D" id="3.40.190.10">
    <property type="entry name" value="Periplasmic binding protein-like II"/>
    <property type="match status" value="2"/>
</dbReference>
<dbReference type="InterPro" id="IPR015683">
    <property type="entry name" value="Ionotropic_Glu_rcpt"/>
</dbReference>
<comment type="caution">
    <text evidence="4">The sequence shown here is derived from an EMBL/GenBank/DDBJ whole genome shotgun (WGS) entry which is preliminary data.</text>
</comment>
<reference evidence="4 5" key="1">
    <citation type="submission" date="2017-08" db="EMBL/GenBank/DDBJ databases">
        <title>Acidophilic green algal genome provides insights into adaptation to an acidic environment.</title>
        <authorList>
            <person name="Hirooka S."/>
            <person name="Hirose Y."/>
            <person name="Kanesaki Y."/>
            <person name="Higuchi S."/>
            <person name="Fujiwara T."/>
            <person name="Onuma R."/>
            <person name="Era A."/>
            <person name="Ohbayashi R."/>
            <person name="Uzuka A."/>
            <person name="Nozaki H."/>
            <person name="Yoshikawa H."/>
            <person name="Miyagishima S.Y."/>
        </authorList>
    </citation>
    <scope>NUCLEOTIDE SEQUENCE [LARGE SCALE GENOMIC DNA]</scope>
    <source>
        <strain evidence="4 5">NIES-2499</strain>
    </source>
</reference>
<accession>A0A250XMJ1</accession>
<dbReference type="STRING" id="1157962.A0A250XMJ1"/>
<dbReference type="OrthoDB" id="537665at2759"/>
<keyword evidence="2" id="KW-0472">Membrane</keyword>
<evidence type="ECO:0000313" key="5">
    <source>
        <dbReference type="Proteomes" id="UP000232323"/>
    </source>
</evidence>
<sequence length="546" mass="58886">MSFFTYQLIVTFAFAVAADSKNVCVTNFFPMDSCAANGTVDNFSGFETELFKAVANELNSSGLTEWAPSNWSFSCIMNFSSAWLDIQSQSSQRFCDILLGAVTSSDVAGTNLEITTETYQGNARVMIYEPSYPTVWWFLQPFEWRVWFLVFASPVVVALSLLVVEYPWWRVQQVQSGGPAITGSTRVCLRGTSISADKGSPGFLLSGAGSRWLAQVQWSALGLGLQSMFDLIPRSPGGRIIALGASFTAMITFSMYISALSAQLATFHLQRGVSSVSDLATVPVGIPKSNLNAFEFFTYQLFNVVPLPWGTDAERAAVLASLRAGSLAAVVMDNSYVTFMTSSNCNLYMVGNMLPSGGCGIVFPGDTPQSYIQNFDNALAIMVANGVMDQLESEYIQGHASCPNKNPPRQTDLIQIGGVWIFVAAGIGLAVLMNVGSWVVAWAMQRIVPRLAASSGLGARSGPKAAAAGLDLDPVGVVKEIPQNPITAQQIMDETHMRLDLLESKLDQLPVVVAATLDTKLAEFRDELAAVFAYQLSKARGVSQGN</sequence>
<feature type="transmembrane region" description="Helical" evidence="2">
    <location>
        <begin position="240"/>
        <end position="259"/>
    </location>
</feature>
<feature type="transmembrane region" description="Helical" evidence="2">
    <location>
        <begin position="419"/>
        <end position="441"/>
    </location>
</feature>
<evidence type="ECO:0000256" key="3">
    <source>
        <dbReference type="SAM" id="SignalP"/>
    </source>
</evidence>
<dbReference type="Proteomes" id="UP000232323">
    <property type="component" value="Unassembled WGS sequence"/>
</dbReference>
<dbReference type="PROSITE" id="PS01039">
    <property type="entry name" value="SBP_BACTERIAL_3"/>
    <property type="match status" value="1"/>
</dbReference>
<keyword evidence="5" id="KW-1185">Reference proteome</keyword>
<dbReference type="Gene3D" id="1.10.287.70">
    <property type="match status" value="1"/>
</dbReference>
<dbReference type="EMBL" id="BEGY01000116">
    <property type="protein sequence ID" value="GAX84112.1"/>
    <property type="molecule type" value="Genomic_DNA"/>
</dbReference>
<name>A0A250XMJ1_9CHLO</name>
<dbReference type="AlphaFoldDB" id="A0A250XMJ1"/>
<proteinExistence type="predicted"/>
<evidence type="ECO:0000313" key="4">
    <source>
        <dbReference type="EMBL" id="GAX84112.1"/>
    </source>
</evidence>
<feature type="transmembrane region" description="Helical" evidence="2">
    <location>
        <begin position="144"/>
        <end position="164"/>
    </location>
</feature>
<keyword evidence="2" id="KW-1133">Transmembrane helix</keyword>